<dbReference type="Gene3D" id="3.10.10.10">
    <property type="entry name" value="HIV Type 1 Reverse Transcriptase, subunit A, domain 1"/>
    <property type="match status" value="1"/>
</dbReference>
<evidence type="ECO:0000313" key="2">
    <source>
        <dbReference type="EMBL" id="KAK7925428.1"/>
    </source>
</evidence>
<comment type="caution">
    <text evidence="2">The sequence shown here is derived from an EMBL/GenBank/DDBJ whole genome shotgun (WGS) entry which is preliminary data.</text>
</comment>
<evidence type="ECO:0000313" key="3">
    <source>
        <dbReference type="Proteomes" id="UP001460270"/>
    </source>
</evidence>
<evidence type="ECO:0000259" key="1">
    <source>
        <dbReference type="Pfam" id="PF18701"/>
    </source>
</evidence>
<organism evidence="2 3">
    <name type="scientific">Mugilogobius chulae</name>
    <name type="common">yellowstripe goby</name>
    <dbReference type="NCBI Taxonomy" id="88201"/>
    <lineage>
        <taxon>Eukaryota</taxon>
        <taxon>Metazoa</taxon>
        <taxon>Chordata</taxon>
        <taxon>Craniata</taxon>
        <taxon>Vertebrata</taxon>
        <taxon>Euteleostomi</taxon>
        <taxon>Actinopterygii</taxon>
        <taxon>Neopterygii</taxon>
        <taxon>Teleostei</taxon>
        <taxon>Neoteleostei</taxon>
        <taxon>Acanthomorphata</taxon>
        <taxon>Gobiaria</taxon>
        <taxon>Gobiiformes</taxon>
        <taxon>Gobioidei</taxon>
        <taxon>Gobiidae</taxon>
        <taxon>Gobionellinae</taxon>
        <taxon>Mugilogobius</taxon>
    </lineage>
</organism>
<dbReference type="PANTHER" id="PTHR47331">
    <property type="entry name" value="PHD-TYPE DOMAIN-CONTAINING PROTEIN"/>
    <property type="match status" value="1"/>
</dbReference>
<feature type="domain" description="DUF5641" evidence="1">
    <location>
        <begin position="571"/>
        <end position="619"/>
    </location>
</feature>
<keyword evidence="3" id="KW-1185">Reference proteome</keyword>
<dbReference type="AlphaFoldDB" id="A0AAW0PDX1"/>
<dbReference type="PANTHER" id="PTHR47331:SF1">
    <property type="entry name" value="GAG-LIKE PROTEIN"/>
    <property type="match status" value="1"/>
</dbReference>
<dbReference type="Proteomes" id="UP001460270">
    <property type="component" value="Unassembled WGS sequence"/>
</dbReference>
<reference evidence="3" key="1">
    <citation type="submission" date="2024-04" db="EMBL/GenBank/DDBJ databases">
        <title>Salinicola lusitanus LLJ914,a marine bacterium isolated from the Okinawa Trough.</title>
        <authorList>
            <person name="Li J."/>
        </authorList>
    </citation>
    <scope>NUCLEOTIDE SEQUENCE [LARGE SCALE GENOMIC DNA]</scope>
</reference>
<dbReference type="Gene3D" id="3.30.70.270">
    <property type="match status" value="1"/>
</dbReference>
<dbReference type="Pfam" id="PF18701">
    <property type="entry name" value="DUF5641"/>
    <property type="match status" value="1"/>
</dbReference>
<sequence>MSQLGLKGRKAQILLKTMGHEKLVPTNIVSGLEVSGMCENVFLPLPDSYTQKEMPVTKDNIPTNQDLDRWTYLKGIHIPEINSNIELLIGTNASKVIEPWEIINSQGNGPYAVRTLVGWVINGPLREGNYGSDFSASVNRITVESLERLLVSQYNMDFNEKASEEKRELSVEDKKFLEIMDNSVRLTDGHYNLDLPFREKAEMPNNRQVAVQRLQSLKRKFIKNDSFHKEYTNFVNDVLSEGYAEVVPQEEEVKKKHGKMWYIPHHGVYHPRKNTLRVVFDCGAEFQGVSLNSQLLQGPDLTNSLVGVLLRFRHEPVALMADIKSMFYQVRVSPADTDFLRFLWWPEGDYKKEPLDHRMLVHIFGAVSSPSCASYALRKTAQDNADFSPQVINTVLKHFYVDDCLTSAPTEKDAVQLISDLVQLCSKGGFHLTKWVSNSRLVLASIKEEARGKEIRSLDLTKDQLPTDRALGLQWKVEDDTFRFDIKVAEKPLTRRGILSMVSSMYDPLDWTKLLKAVAWYLKFGDYLLALAAKRRHATGQVSTRAALRKLSSQLQAVKGEFSSADSYTRRRWKQVQYLADVFWRRWSQEYLSTMQQRQKWFKVRRNFEVGDLVVIVDPPHHEHHGL</sequence>
<dbReference type="InterPro" id="IPR043502">
    <property type="entry name" value="DNA/RNA_pol_sf"/>
</dbReference>
<dbReference type="InterPro" id="IPR043128">
    <property type="entry name" value="Rev_trsase/Diguanyl_cyclase"/>
</dbReference>
<dbReference type="SUPFAM" id="SSF56672">
    <property type="entry name" value="DNA/RNA polymerases"/>
    <property type="match status" value="1"/>
</dbReference>
<dbReference type="InterPro" id="IPR040676">
    <property type="entry name" value="DUF5641"/>
</dbReference>
<gene>
    <name evidence="2" type="ORF">WMY93_007738</name>
</gene>
<proteinExistence type="predicted"/>
<dbReference type="EMBL" id="JBBPFD010000005">
    <property type="protein sequence ID" value="KAK7925428.1"/>
    <property type="molecule type" value="Genomic_DNA"/>
</dbReference>
<accession>A0AAW0PDX1</accession>
<protein>
    <recommendedName>
        <fullName evidence="1">DUF5641 domain-containing protein</fullName>
    </recommendedName>
</protein>
<name>A0AAW0PDX1_9GOBI</name>
<dbReference type="CDD" id="cd01644">
    <property type="entry name" value="RT_pepA17"/>
    <property type="match status" value="1"/>
</dbReference>